<evidence type="ECO:0000256" key="1">
    <source>
        <dbReference type="SAM" id="MobiDB-lite"/>
    </source>
</evidence>
<dbReference type="InterPro" id="IPR009030">
    <property type="entry name" value="Growth_fac_rcpt_cys_sf"/>
</dbReference>
<feature type="signal peptide" evidence="2">
    <location>
        <begin position="1"/>
        <end position="19"/>
    </location>
</feature>
<dbReference type="OrthoDB" id="300641at2759"/>
<evidence type="ECO:0000256" key="2">
    <source>
        <dbReference type="SAM" id="SignalP"/>
    </source>
</evidence>
<feature type="chain" id="PRO_5005857193" evidence="2">
    <location>
        <begin position="20"/>
        <end position="458"/>
    </location>
</feature>
<dbReference type="Proteomes" id="UP000038009">
    <property type="component" value="Unassembled WGS sequence"/>
</dbReference>
<sequence>MQMFVRALTVLAVVAACVAIPACAVVQSITDAPLAGVTNRRLSNDANNPFPTNTDGGKQHGTAYTTPTLRDGTFTIQGASDGYSFSLGPAGLIQVFSLRVSNGNVVIKGFFPLVTQIHFDGMSGTVAANTPMITLDNAFSSGALAIEVVDSIVAWSAVEATPNTQVLFSLSQTLSGGTGVFALGVHLTKASAAVSVPRDPAHTNMLLTTKSVVAMDFIQCDGCANGIVYVPSAPIFVQTDSLLRVSHILFTSTSASPVAIINTGSSNISPASGGLIVVENITSRANNIFGGVVAHTGTGEGSVVLRYLDVNTIGTKLGAGTFYTEVNVQADSSSLDGAMHVENECPAACLNGFSLENARVSCSCNCGTPASTTRSYFRNFCTVMEDPLYNYVPKGCMEGCILCHNMTACDKCAAGFKLDDTTAKCEPDTNVCPEHCVECSTAGVCTKCKDGYTLQGNT</sequence>
<dbReference type="VEuPathDB" id="TriTrypDB:Lsey_0785_0010"/>
<evidence type="ECO:0000313" key="4">
    <source>
        <dbReference type="Proteomes" id="UP000038009"/>
    </source>
</evidence>
<name>A0A0N0P251_LEPSE</name>
<keyword evidence="4" id="KW-1185">Reference proteome</keyword>
<dbReference type="AlphaFoldDB" id="A0A0N0P251"/>
<gene>
    <name evidence="3" type="ORF">ABL78_8444</name>
</gene>
<comment type="caution">
    <text evidence="3">The sequence shown here is derived from an EMBL/GenBank/DDBJ whole genome shotgun (WGS) entry which is preliminary data.</text>
</comment>
<dbReference type="PROSITE" id="PS51257">
    <property type="entry name" value="PROKAR_LIPOPROTEIN"/>
    <property type="match status" value="1"/>
</dbReference>
<feature type="non-terminal residue" evidence="3">
    <location>
        <position position="458"/>
    </location>
</feature>
<dbReference type="SUPFAM" id="SSF57184">
    <property type="entry name" value="Growth factor receptor domain"/>
    <property type="match status" value="1"/>
</dbReference>
<evidence type="ECO:0000313" key="3">
    <source>
        <dbReference type="EMBL" id="KPI82546.1"/>
    </source>
</evidence>
<protein>
    <submittedName>
        <fullName evidence="3">Surface antigen-like protein</fullName>
    </submittedName>
</protein>
<feature type="region of interest" description="Disordered" evidence="1">
    <location>
        <begin position="40"/>
        <end position="64"/>
    </location>
</feature>
<accession>A0A0N0P251</accession>
<keyword evidence="2" id="KW-0732">Signal</keyword>
<proteinExistence type="predicted"/>
<reference evidence="3 4" key="1">
    <citation type="journal article" date="2015" name="PLoS Pathog.">
        <title>Leptomonas seymouri: Adaptations to the Dixenous Life Cycle Analyzed by Genome Sequencing, Transcriptome Profiling and Co-infection with Leishmania donovani.</title>
        <authorList>
            <person name="Kraeva N."/>
            <person name="Butenko A."/>
            <person name="Hlavacova J."/>
            <person name="Kostygov A."/>
            <person name="Myskova J."/>
            <person name="Grybchuk D."/>
            <person name="Lestinova T."/>
            <person name="Votypka J."/>
            <person name="Volf P."/>
            <person name="Opperdoes F."/>
            <person name="Flegontov P."/>
            <person name="Lukes J."/>
            <person name="Yurchenko V."/>
        </authorList>
    </citation>
    <scope>NUCLEOTIDE SEQUENCE [LARGE SCALE GENOMIC DNA]</scope>
    <source>
        <strain evidence="3 4">ATCC 30220</strain>
    </source>
</reference>
<organism evidence="3 4">
    <name type="scientific">Leptomonas seymouri</name>
    <dbReference type="NCBI Taxonomy" id="5684"/>
    <lineage>
        <taxon>Eukaryota</taxon>
        <taxon>Discoba</taxon>
        <taxon>Euglenozoa</taxon>
        <taxon>Kinetoplastea</taxon>
        <taxon>Metakinetoplastina</taxon>
        <taxon>Trypanosomatida</taxon>
        <taxon>Trypanosomatidae</taxon>
        <taxon>Leishmaniinae</taxon>
        <taxon>Leptomonas</taxon>
    </lineage>
</organism>
<dbReference type="EMBL" id="LJSK01000783">
    <property type="protein sequence ID" value="KPI82546.1"/>
    <property type="molecule type" value="Genomic_DNA"/>
</dbReference>